<dbReference type="EMBL" id="JANPWB010000004">
    <property type="protein sequence ID" value="KAJ1191830.1"/>
    <property type="molecule type" value="Genomic_DNA"/>
</dbReference>
<proteinExistence type="predicted"/>
<evidence type="ECO:0000313" key="3">
    <source>
        <dbReference type="Proteomes" id="UP001066276"/>
    </source>
</evidence>
<evidence type="ECO:0000313" key="2">
    <source>
        <dbReference type="EMBL" id="KAJ1191830.1"/>
    </source>
</evidence>
<protein>
    <submittedName>
        <fullName evidence="2">Uncharacterized protein</fullName>
    </submittedName>
</protein>
<accession>A0AAV7URZ2</accession>
<feature type="compositionally biased region" description="Basic and acidic residues" evidence="1">
    <location>
        <begin position="1"/>
        <end position="11"/>
    </location>
</feature>
<dbReference type="AlphaFoldDB" id="A0AAV7URZ2"/>
<keyword evidence="3" id="KW-1185">Reference proteome</keyword>
<sequence>MLLWPRRDKDVANCVRRQRGRPARQRAQSEASSTRRSAGTGTTKWSEPELTRSHKERSHDAGGQLRRSCTAGLECRESRLGCAQRKSWKSAQEPEQLQITRYPAMQSSVGRQGLTSTKLGLKSHWTVGVTWTELLSSRDLAHRAERRPRGPVMQFFGACGCRGKIPSTHGRFLQSF</sequence>
<comment type="caution">
    <text evidence="2">The sequence shown here is derived from an EMBL/GenBank/DDBJ whole genome shotgun (WGS) entry which is preliminary data.</text>
</comment>
<organism evidence="2 3">
    <name type="scientific">Pleurodeles waltl</name>
    <name type="common">Iberian ribbed newt</name>
    <dbReference type="NCBI Taxonomy" id="8319"/>
    <lineage>
        <taxon>Eukaryota</taxon>
        <taxon>Metazoa</taxon>
        <taxon>Chordata</taxon>
        <taxon>Craniata</taxon>
        <taxon>Vertebrata</taxon>
        <taxon>Euteleostomi</taxon>
        <taxon>Amphibia</taxon>
        <taxon>Batrachia</taxon>
        <taxon>Caudata</taxon>
        <taxon>Salamandroidea</taxon>
        <taxon>Salamandridae</taxon>
        <taxon>Pleurodelinae</taxon>
        <taxon>Pleurodeles</taxon>
    </lineage>
</organism>
<name>A0AAV7URZ2_PLEWA</name>
<dbReference type="Proteomes" id="UP001066276">
    <property type="component" value="Chromosome 2_2"/>
</dbReference>
<gene>
    <name evidence="2" type="ORF">NDU88_001145</name>
</gene>
<feature type="compositionally biased region" description="Basic and acidic residues" evidence="1">
    <location>
        <begin position="46"/>
        <end position="60"/>
    </location>
</feature>
<evidence type="ECO:0000256" key="1">
    <source>
        <dbReference type="SAM" id="MobiDB-lite"/>
    </source>
</evidence>
<reference evidence="2" key="1">
    <citation type="journal article" date="2022" name="bioRxiv">
        <title>Sequencing and chromosome-scale assembly of the giantPleurodeles waltlgenome.</title>
        <authorList>
            <person name="Brown T."/>
            <person name="Elewa A."/>
            <person name="Iarovenko S."/>
            <person name="Subramanian E."/>
            <person name="Araus A.J."/>
            <person name="Petzold A."/>
            <person name="Susuki M."/>
            <person name="Suzuki K.-i.T."/>
            <person name="Hayashi T."/>
            <person name="Toyoda A."/>
            <person name="Oliveira C."/>
            <person name="Osipova E."/>
            <person name="Leigh N.D."/>
            <person name="Simon A."/>
            <person name="Yun M.H."/>
        </authorList>
    </citation>
    <scope>NUCLEOTIDE SEQUENCE</scope>
    <source>
        <strain evidence="2">20211129_DDA</strain>
        <tissue evidence="2">Liver</tissue>
    </source>
</reference>
<feature type="region of interest" description="Disordered" evidence="1">
    <location>
        <begin position="1"/>
        <end position="65"/>
    </location>
</feature>
<feature type="compositionally biased region" description="Low complexity" evidence="1">
    <location>
        <begin position="25"/>
        <end position="43"/>
    </location>
</feature>